<proteinExistence type="predicted"/>
<keyword evidence="1" id="KW-0863">Zinc-finger</keyword>
<dbReference type="AlphaFoldDB" id="A0AAD6H131"/>
<sequence>MTWQDSNDALQGIMVGPDAHPSTLTMGDSTSNPLLDIHLNTVTDLGSLEAHHPHSQSFLNPWSSSTETQNYYYPNYAARMISAQDAWNPLQVTGVPNPAPSTSLHHLNVSSAGDAENPFHKPHYRTPSDSGSQYMGSLMSGDSGYGSNHGAAQSVVASSYGIDSSPHISAKEHGFGEALALYDRAQVGSGQMFVRDTGDAASLSFEPVKCDHPSCSWVGKCPSDKRKHEARHRKLFKCDEPNCPRKEGFGTINDLARHKKCVHNKEPERGPKMMYLCFGKNCPRPNKHWPRLDNFKQHLSRMHHEEDADSLLKRSMDWYESVTGHRGQKIDDTSSQEDSSSDIQQDTVSTHSGEMEADPIDSSYCSYETGDFPSSQGPTPNSVHNTSTLEVPPNQPSHFQLGSLGLSPSLASDTRDMTIERNNANPETFVADAADNLITAMTKKMNNRPRRQSQHSDEGIELEDNANLSQPQRQMLQKVLLAALERLSDENSTAPEPSDNKQDWFQCEICSKKTRLRCEMKKHQKRHERPYGCTFPHCAKSFGSKADWKRHESSQHLHMTSWLCHSHDPSKNASCGRIFYREETYIQHLSQMHRVPKNKLKSTLSTSRLDVADSDRFWCGFCNKVVGLSCSGTAALDERFNHIDVEHFKKGERGVDWRFPGSVNNPGFSVRGNGCNDLEDGFQQWYSEQQPWPEQQKPIYSPLTMKKTNGTESPLHTRIRTAAYDPLNPPKRYHTGIFIELNGRLKKT</sequence>
<keyword evidence="1" id="KW-0479">Metal-binding</keyword>
<reference evidence="4 5" key="1">
    <citation type="journal article" date="2023" name="IMA Fungus">
        <title>Comparative genomic study of the Penicillium genus elucidates a diverse pangenome and 15 lateral gene transfer events.</title>
        <authorList>
            <person name="Petersen C."/>
            <person name="Sorensen T."/>
            <person name="Nielsen M.R."/>
            <person name="Sondergaard T.E."/>
            <person name="Sorensen J.L."/>
            <person name="Fitzpatrick D.A."/>
            <person name="Frisvad J.C."/>
            <person name="Nielsen K.L."/>
        </authorList>
    </citation>
    <scope>NUCLEOTIDE SEQUENCE [LARGE SCALE GENOMIC DNA]</scope>
    <source>
        <strain evidence="4 5">IBT 29057</strain>
    </source>
</reference>
<feature type="region of interest" description="Disordered" evidence="2">
    <location>
        <begin position="323"/>
        <end position="390"/>
    </location>
</feature>
<dbReference type="PROSITE" id="PS50157">
    <property type="entry name" value="ZINC_FINGER_C2H2_2"/>
    <property type="match status" value="2"/>
</dbReference>
<dbReference type="PANTHER" id="PTHR35391">
    <property type="entry name" value="C2H2-TYPE DOMAIN-CONTAINING PROTEIN-RELATED"/>
    <property type="match status" value="1"/>
</dbReference>
<feature type="region of interest" description="Disordered" evidence="2">
    <location>
        <begin position="1"/>
        <end position="27"/>
    </location>
</feature>
<dbReference type="InterPro" id="IPR036236">
    <property type="entry name" value="Znf_C2H2_sf"/>
</dbReference>
<dbReference type="SUPFAM" id="SSF57667">
    <property type="entry name" value="beta-beta-alpha zinc fingers"/>
    <property type="match status" value="1"/>
</dbReference>
<dbReference type="GO" id="GO:0008270">
    <property type="term" value="F:zinc ion binding"/>
    <property type="evidence" value="ECO:0007669"/>
    <property type="project" value="UniProtKB-KW"/>
</dbReference>
<evidence type="ECO:0000256" key="1">
    <source>
        <dbReference type="PROSITE-ProRule" id="PRU00042"/>
    </source>
</evidence>
<feature type="domain" description="C2H2-type" evidence="3">
    <location>
        <begin position="531"/>
        <end position="556"/>
    </location>
</feature>
<evidence type="ECO:0000313" key="5">
    <source>
        <dbReference type="Proteomes" id="UP001216150"/>
    </source>
</evidence>
<evidence type="ECO:0000259" key="3">
    <source>
        <dbReference type="PROSITE" id="PS50157"/>
    </source>
</evidence>
<evidence type="ECO:0000313" key="4">
    <source>
        <dbReference type="EMBL" id="KAJ5599999.1"/>
    </source>
</evidence>
<feature type="region of interest" description="Disordered" evidence="2">
    <location>
        <begin position="445"/>
        <end position="470"/>
    </location>
</feature>
<dbReference type="PROSITE" id="PS00028">
    <property type="entry name" value="ZINC_FINGER_C2H2_1"/>
    <property type="match status" value="1"/>
</dbReference>
<dbReference type="Proteomes" id="UP001216150">
    <property type="component" value="Unassembled WGS sequence"/>
</dbReference>
<gene>
    <name evidence="4" type="ORF">N7450_001066</name>
</gene>
<dbReference type="EMBL" id="JAQJAC010000001">
    <property type="protein sequence ID" value="KAJ5599999.1"/>
    <property type="molecule type" value="Genomic_DNA"/>
</dbReference>
<accession>A0AAD6H131</accession>
<dbReference type="SMART" id="SM00355">
    <property type="entry name" value="ZnF_C2H2"/>
    <property type="match status" value="6"/>
</dbReference>
<name>A0AAD6H131_9EURO</name>
<dbReference type="PANTHER" id="PTHR35391:SF3">
    <property type="entry name" value="FINGER DOMAIN PROTEIN, PUTATIVE (AFU_ORTHOLOGUE AFUA_8G04300)-RELATED"/>
    <property type="match status" value="1"/>
</dbReference>
<feature type="compositionally biased region" description="Polar residues" evidence="2">
    <location>
        <begin position="372"/>
        <end position="389"/>
    </location>
</feature>
<organism evidence="4 5">
    <name type="scientific">Penicillium hetheringtonii</name>
    <dbReference type="NCBI Taxonomy" id="911720"/>
    <lineage>
        <taxon>Eukaryota</taxon>
        <taxon>Fungi</taxon>
        <taxon>Dikarya</taxon>
        <taxon>Ascomycota</taxon>
        <taxon>Pezizomycotina</taxon>
        <taxon>Eurotiomycetes</taxon>
        <taxon>Eurotiomycetidae</taxon>
        <taxon>Eurotiales</taxon>
        <taxon>Aspergillaceae</taxon>
        <taxon>Penicillium</taxon>
    </lineage>
</organism>
<feature type="domain" description="C2H2-type" evidence="3">
    <location>
        <begin position="505"/>
        <end position="532"/>
    </location>
</feature>
<dbReference type="InterPro" id="IPR013087">
    <property type="entry name" value="Znf_C2H2_type"/>
</dbReference>
<feature type="compositionally biased region" description="Low complexity" evidence="2">
    <location>
        <begin position="336"/>
        <end position="347"/>
    </location>
</feature>
<protein>
    <recommendedName>
        <fullName evidence="3">C2H2-type domain-containing protein</fullName>
    </recommendedName>
</protein>
<keyword evidence="1" id="KW-0862">Zinc</keyword>
<keyword evidence="5" id="KW-1185">Reference proteome</keyword>
<feature type="region of interest" description="Disordered" evidence="2">
    <location>
        <begin position="107"/>
        <end position="128"/>
    </location>
</feature>
<comment type="caution">
    <text evidence="4">The sequence shown here is derived from an EMBL/GenBank/DDBJ whole genome shotgun (WGS) entry which is preliminary data.</text>
</comment>
<dbReference type="Gene3D" id="3.30.160.60">
    <property type="entry name" value="Classic Zinc Finger"/>
    <property type="match status" value="1"/>
</dbReference>
<evidence type="ECO:0000256" key="2">
    <source>
        <dbReference type="SAM" id="MobiDB-lite"/>
    </source>
</evidence>